<evidence type="ECO:0000313" key="2">
    <source>
        <dbReference type="Proteomes" id="UP000707356"/>
    </source>
</evidence>
<protein>
    <submittedName>
        <fullName evidence="1">Uncharacterized protein</fullName>
    </submittedName>
</protein>
<dbReference type="AlphaFoldDB" id="A0A951U862"/>
<reference evidence="1" key="1">
    <citation type="submission" date="2021-05" db="EMBL/GenBank/DDBJ databases">
        <authorList>
            <person name="Pietrasiak N."/>
            <person name="Ward R."/>
            <person name="Stajich J.E."/>
            <person name="Kurbessoian T."/>
        </authorList>
    </citation>
    <scope>NUCLEOTIDE SEQUENCE</scope>
    <source>
        <strain evidence="1">GSE-TBD4-15B</strain>
    </source>
</reference>
<reference evidence="1" key="2">
    <citation type="journal article" date="2022" name="Microbiol. Resour. Announc.">
        <title>Metagenome Sequencing to Explore Phylogenomics of Terrestrial Cyanobacteria.</title>
        <authorList>
            <person name="Ward R.D."/>
            <person name="Stajich J.E."/>
            <person name="Johansen J.R."/>
            <person name="Huntemann M."/>
            <person name="Clum A."/>
            <person name="Foster B."/>
            <person name="Foster B."/>
            <person name="Roux S."/>
            <person name="Palaniappan K."/>
            <person name="Varghese N."/>
            <person name="Mukherjee S."/>
            <person name="Reddy T.B.K."/>
            <person name="Daum C."/>
            <person name="Copeland A."/>
            <person name="Chen I.A."/>
            <person name="Ivanova N.N."/>
            <person name="Kyrpides N.C."/>
            <person name="Shapiro N."/>
            <person name="Eloe-Fadrosh E.A."/>
            <person name="Pietrasiak N."/>
        </authorList>
    </citation>
    <scope>NUCLEOTIDE SEQUENCE</scope>
    <source>
        <strain evidence="1">GSE-TBD4-15B</strain>
    </source>
</reference>
<dbReference type="EMBL" id="JAHHHV010000085">
    <property type="protein sequence ID" value="MBW4468182.1"/>
    <property type="molecule type" value="Genomic_DNA"/>
</dbReference>
<sequence length="50" mass="5755">MNVLFDSSVVIAALLQSIQITRLASSNYRRQSCVKLKAIFLPTVWQKFIR</sequence>
<comment type="caution">
    <text evidence="1">The sequence shown here is derived from an EMBL/GenBank/DDBJ whole genome shotgun (WGS) entry which is preliminary data.</text>
</comment>
<name>A0A951U862_9CYAN</name>
<proteinExistence type="predicted"/>
<gene>
    <name evidence="1" type="ORF">KME07_22370</name>
</gene>
<dbReference type="Proteomes" id="UP000707356">
    <property type="component" value="Unassembled WGS sequence"/>
</dbReference>
<evidence type="ECO:0000313" key="1">
    <source>
        <dbReference type="EMBL" id="MBW4468182.1"/>
    </source>
</evidence>
<accession>A0A951U862</accession>
<organism evidence="1 2">
    <name type="scientific">Pegethrix bostrychoides GSE-TBD4-15B</name>
    <dbReference type="NCBI Taxonomy" id="2839662"/>
    <lineage>
        <taxon>Bacteria</taxon>
        <taxon>Bacillati</taxon>
        <taxon>Cyanobacteriota</taxon>
        <taxon>Cyanophyceae</taxon>
        <taxon>Oculatellales</taxon>
        <taxon>Oculatellaceae</taxon>
        <taxon>Pegethrix</taxon>
    </lineage>
</organism>